<dbReference type="Proteomes" id="UP000000925">
    <property type="component" value="Chromosome"/>
</dbReference>
<evidence type="ECO:0000256" key="8">
    <source>
        <dbReference type="ARBA" id="ARBA00022989"/>
    </source>
</evidence>
<reference evidence="11 12" key="1">
    <citation type="journal article" date="2010" name="Stand. Genomic Sci.">
        <title>Complete genome sequence of Coraliomargarita akajimensis type strain (04OKA010-24).</title>
        <authorList>
            <person name="Mavromatis K."/>
            <person name="Abt B."/>
            <person name="Brambilla E."/>
            <person name="Lapidus A."/>
            <person name="Copeland A."/>
            <person name="Deshpande S."/>
            <person name="Nolan M."/>
            <person name="Lucas S."/>
            <person name="Tice H."/>
            <person name="Cheng J.F."/>
            <person name="Han C."/>
            <person name="Detter J.C."/>
            <person name="Woyke T."/>
            <person name="Goodwin L."/>
            <person name="Pitluck S."/>
            <person name="Held B."/>
            <person name="Brettin T."/>
            <person name="Tapia R."/>
            <person name="Ivanova N."/>
            <person name="Mikhailova N."/>
            <person name="Pati A."/>
            <person name="Liolios K."/>
            <person name="Chen A."/>
            <person name="Palaniappan K."/>
            <person name="Land M."/>
            <person name="Hauser L."/>
            <person name="Chang Y.J."/>
            <person name="Jeffries C.D."/>
            <person name="Rohde M."/>
            <person name="Goker M."/>
            <person name="Bristow J."/>
            <person name="Eisen J.A."/>
            <person name="Markowitz V."/>
            <person name="Hugenholtz P."/>
            <person name="Klenk H.P."/>
            <person name="Kyrpides N.C."/>
        </authorList>
    </citation>
    <scope>NUCLEOTIDE SEQUENCE [LARGE SCALE GENOMIC DNA]</scope>
    <source>
        <strain evidence="12">DSM 45221 / IAM 15411 / JCM 23193 / KCTC 12865</strain>
    </source>
</reference>
<dbReference type="PANTHER" id="PTHR36122:SF2">
    <property type="entry name" value="NICOTINAMIDE RIBOSIDE TRANSPORTER PNUC"/>
    <property type="match status" value="1"/>
</dbReference>
<dbReference type="NCBIfam" id="TIGR01528">
    <property type="entry name" value="NMN_trans_PnuC"/>
    <property type="match status" value="1"/>
</dbReference>
<evidence type="ECO:0000256" key="1">
    <source>
        <dbReference type="ARBA" id="ARBA00002672"/>
    </source>
</evidence>
<evidence type="ECO:0000256" key="7">
    <source>
        <dbReference type="ARBA" id="ARBA00022692"/>
    </source>
</evidence>
<evidence type="ECO:0000256" key="4">
    <source>
        <dbReference type="ARBA" id="ARBA00017522"/>
    </source>
</evidence>
<dbReference type="HOGENOM" id="CLU_076589_2_0_0"/>
<feature type="transmembrane region" description="Helical" evidence="10">
    <location>
        <begin position="170"/>
        <end position="189"/>
    </location>
</feature>
<dbReference type="InterPro" id="IPR006419">
    <property type="entry name" value="NMN_transpt_PnuC"/>
</dbReference>
<comment type="function">
    <text evidence="1">Required for nicotinamide riboside transport across the inner membrane.</text>
</comment>
<dbReference type="KEGG" id="caa:Caka_2315"/>
<dbReference type="STRING" id="583355.Caka_2315"/>
<name>D5EMU2_CORAD</name>
<feature type="transmembrane region" description="Helical" evidence="10">
    <location>
        <begin position="57"/>
        <end position="76"/>
    </location>
</feature>
<keyword evidence="6" id="KW-1003">Cell membrane</keyword>
<comment type="subcellular location">
    <subcellularLocation>
        <location evidence="2">Cell membrane</location>
        <topology evidence="2">Multi-pass membrane protein</topology>
    </subcellularLocation>
</comment>
<evidence type="ECO:0000256" key="10">
    <source>
        <dbReference type="SAM" id="Phobius"/>
    </source>
</evidence>
<comment type="similarity">
    <text evidence="3">Belongs to the nicotinamide ribonucleoside (NR) uptake permease (TC 4.B.1) family.</text>
</comment>
<protein>
    <recommendedName>
        <fullName evidence="4">Nicotinamide riboside transporter PnuC</fullName>
    </recommendedName>
</protein>
<dbReference type="GO" id="GO:0034257">
    <property type="term" value="F:nicotinamide riboside transmembrane transporter activity"/>
    <property type="evidence" value="ECO:0007669"/>
    <property type="project" value="InterPro"/>
</dbReference>
<dbReference type="eggNOG" id="COG3201">
    <property type="taxonomic scope" value="Bacteria"/>
</dbReference>
<evidence type="ECO:0000256" key="9">
    <source>
        <dbReference type="ARBA" id="ARBA00023136"/>
    </source>
</evidence>
<keyword evidence="12" id="KW-1185">Reference proteome</keyword>
<evidence type="ECO:0000313" key="11">
    <source>
        <dbReference type="EMBL" id="ADE55332.1"/>
    </source>
</evidence>
<feature type="transmembrane region" description="Helical" evidence="10">
    <location>
        <begin position="97"/>
        <end position="118"/>
    </location>
</feature>
<organism evidence="11 12">
    <name type="scientific">Coraliomargarita akajimensis (strain DSM 45221 / IAM 15411 / JCM 23193 / KCTC 12865 / 04OKA010-24)</name>
    <dbReference type="NCBI Taxonomy" id="583355"/>
    <lineage>
        <taxon>Bacteria</taxon>
        <taxon>Pseudomonadati</taxon>
        <taxon>Verrucomicrobiota</taxon>
        <taxon>Opitutia</taxon>
        <taxon>Puniceicoccales</taxon>
        <taxon>Coraliomargaritaceae</taxon>
        <taxon>Coraliomargarita</taxon>
    </lineage>
</organism>
<accession>D5EMU2</accession>
<proteinExistence type="inferred from homology"/>
<evidence type="ECO:0000256" key="6">
    <source>
        <dbReference type="ARBA" id="ARBA00022475"/>
    </source>
</evidence>
<sequence length="198" mass="22894">MLETVTQQIANTHWVEWLGTATGVIGVALSIKERIAAWPLFIVCYSCYVYLSIDAALYAALLMNSVFILISIYGWTHWAKQAEQGDAPRIRHIERHLRNRVLLFIPFGAILFGSALHFLTPDAYFPYFDALAMSSAFTAQWMLSKKYIENWLCWIIADIIYVVLWSSQGYWLSAGLFTAFIVLATRGWFEWRTRLRRP</sequence>
<dbReference type="GO" id="GO:0005886">
    <property type="term" value="C:plasma membrane"/>
    <property type="evidence" value="ECO:0007669"/>
    <property type="project" value="UniProtKB-SubCell"/>
</dbReference>
<dbReference type="Pfam" id="PF04973">
    <property type="entry name" value="NMN_transporter"/>
    <property type="match status" value="1"/>
</dbReference>
<keyword evidence="9 10" id="KW-0472">Membrane</keyword>
<evidence type="ECO:0000256" key="3">
    <source>
        <dbReference type="ARBA" id="ARBA00006669"/>
    </source>
</evidence>
<dbReference type="EMBL" id="CP001998">
    <property type="protein sequence ID" value="ADE55332.1"/>
    <property type="molecule type" value="Genomic_DNA"/>
</dbReference>
<keyword evidence="8 10" id="KW-1133">Transmembrane helix</keyword>
<gene>
    <name evidence="11" type="ordered locus">Caka_2315</name>
</gene>
<evidence type="ECO:0000256" key="5">
    <source>
        <dbReference type="ARBA" id="ARBA00022448"/>
    </source>
</evidence>
<dbReference type="RefSeq" id="WP_013044054.1">
    <property type="nucleotide sequence ID" value="NC_014008.1"/>
</dbReference>
<keyword evidence="7 10" id="KW-0812">Transmembrane</keyword>
<dbReference type="OrthoDB" id="9791248at2"/>
<dbReference type="AlphaFoldDB" id="D5EMU2"/>
<evidence type="ECO:0000313" key="12">
    <source>
        <dbReference type="Proteomes" id="UP000000925"/>
    </source>
</evidence>
<feature type="transmembrane region" description="Helical" evidence="10">
    <location>
        <begin position="35"/>
        <end position="51"/>
    </location>
</feature>
<dbReference type="PANTHER" id="PTHR36122">
    <property type="entry name" value="NICOTINAMIDE RIBOSIDE TRANSPORTER PNUC"/>
    <property type="match status" value="1"/>
</dbReference>
<evidence type="ECO:0000256" key="2">
    <source>
        <dbReference type="ARBA" id="ARBA00004651"/>
    </source>
</evidence>
<keyword evidence="5" id="KW-0813">Transport</keyword>